<feature type="region of interest" description="Disordered" evidence="7">
    <location>
        <begin position="72"/>
        <end position="93"/>
    </location>
</feature>
<keyword evidence="5" id="KW-0694">RNA-binding</keyword>
<gene>
    <name evidence="6 10" type="primary">rph</name>
    <name evidence="10" type="ORF">NKE59_06445</name>
</gene>
<dbReference type="GO" id="GO:0031125">
    <property type="term" value="P:rRNA 3'-end processing"/>
    <property type="evidence" value="ECO:0007669"/>
    <property type="project" value="UniProtKB-ARBA"/>
</dbReference>
<dbReference type="Pfam" id="PF03725">
    <property type="entry name" value="RNase_PH_C"/>
    <property type="match status" value="1"/>
</dbReference>
<dbReference type="GO" id="GO:0008033">
    <property type="term" value="P:tRNA processing"/>
    <property type="evidence" value="ECO:0007669"/>
    <property type="project" value="UniProtKB-UniRule"/>
</dbReference>
<keyword evidence="3 6" id="KW-0820">tRNA-binding</keyword>
<dbReference type="InterPro" id="IPR036345">
    <property type="entry name" value="ExoRNase_PH_dom2_sf"/>
</dbReference>
<comment type="function">
    <text evidence="6">Phosphorolytic 3'-5' exoribonuclease that plays an important role in tRNA 3'-end maturation. Removes nucleotide residues following the 3'-CCA terminus of tRNAs; can also add nucleotides to the ends of RNA molecules by using nucleoside diphosphates as substrates, but this may not be physiologically important. Probably plays a role in initiation of 16S rRNA degradation (leading to ribosome degradation) during starvation.</text>
</comment>
<evidence type="ECO:0000256" key="6">
    <source>
        <dbReference type="HAMAP-Rule" id="MF_00564"/>
    </source>
</evidence>
<dbReference type="GO" id="GO:0009022">
    <property type="term" value="F:tRNA nucleotidyltransferase activity"/>
    <property type="evidence" value="ECO:0007669"/>
    <property type="project" value="UniProtKB-UniRule"/>
</dbReference>
<comment type="subunit">
    <text evidence="6">Homohexameric ring arranged as a trimer of dimers.</text>
</comment>
<dbReference type="FunFam" id="3.30.230.70:FF:000003">
    <property type="entry name" value="Ribonuclease PH"/>
    <property type="match status" value="1"/>
</dbReference>
<dbReference type="GO" id="GO:0016075">
    <property type="term" value="P:rRNA catabolic process"/>
    <property type="evidence" value="ECO:0007669"/>
    <property type="project" value="UniProtKB-UniRule"/>
</dbReference>
<dbReference type="RefSeq" id="WP_353438162.1">
    <property type="nucleotide sequence ID" value="NZ_CP099959.1"/>
</dbReference>
<dbReference type="PANTHER" id="PTHR11953">
    <property type="entry name" value="EXOSOME COMPLEX COMPONENT"/>
    <property type="match status" value="1"/>
</dbReference>
<reference evidence="10" key="1">
    <citation type="submission" date="2022-06" db="EMBL/GenBank/DDBJ databases">
        <title>New Polynucleobacter species.</title>
        <authorList>
            <person name="Hahn M.W."/>
        </authorList>
    </citation>
    <scope>NUCLEOTIDE SEQUENCE</scope>
    <source>
        <strain evidence="10">UK-FUSCHL-C3</strain>
    </source>
</reference>
<dbReference type="InterPro" id="IPR018336">
    <property type="entry name" value="RNase_PH_CS"/>
</dbReference>
<feature type="binding site" evidence="6">
    <location>
        <position position="91"/>
    </location>
    <ligand>
        <name>phosphate</name>
        <dbReference type="ChEBI" id="CHEBI:43474"/>
        <note>substrate</note>
    </ligand>
</feature>
<dbReference type="SUPFAM" id="SSF54211">
    <property type="entry name" value="Ribosomal protein S5 domain 2-like"/>
    <property type="match status" value="1"/>
</dbReference>
<proteinExistence type="inferred from homology"/>
<comment type="similarity">
    <text evidence="1 6">Belongs to the RNase PH family.</text>
</comment>
<dbReference type="SUPFAM" id="SSF55666">
    <property type="entry name" value="Ribonuclease PH domain 2-like"/>
    <property type="match status" value="1"/>
</dbReference>
<feature type="domain" description="Exoribonuclease phosphorolytic" evidence="8">
    <location>
        <begin position="16"/>
        <end position="145"/>
    </location>
</feature>
<evidence type="ECO:0000259" key="9">
    <source>
        <dbReference type="Pfam" id="PF03725"/>
    </source>
</evidence>
<dbReference type="PROSITE" id="PS01277">
    <property type="entry name" value="RIBONUCLEASE_PH"/>
    <property type="match status" value="1"/>
</dbReference>
<dbReference type="GO" id="GO:0000175">
    <property type="term" value="F:3'-5'-RNA exonuclease activity"/>
    <property type="evidence" value="ECO:0007669"/>
    <property type="project" value="UniProtKB-UniRule"/>
</dbReference>
<evidence type="ECO:0000313" key="10">
    <source>
        <dbReference type="EMBL" id="XCC57132.1"/>
    </source>
</evidence>
<organism evidence="10">
    <name type="scientific">Polynucleobacter sp. UK-FUSCHL-C3</name>
    <dbReference type="NCBI Taxonomy" id="2955208"/>
    <lineage>
        <taxon>Bacteria</taxon>
        <taxon>Pseudomonadati</taxon>
        <taxon>Pseudomonadota</taxon>
        <taxon>Betaproteobacteria</taxon>
        <taxon>Burkholderiales</taxon>
        <taxon>Burkholderiaceae</taxon>
        <taxon>Polynucleobacter</taxon>
    </lineage>
</organism>
<protein>
    <recommendedName>
        <fullName evidence="6">Ribonuclease PH</fullName>
        <shortName evidence="6">RNase PH</shortName>
        <ecNumber evidence="6">2.7.7.56</ecNumber>
    </recommendedName>
    <alternativeName>
        <fullName evidence="6">tRNA nucleotidyltransferase</fullName>
    </alternativeName>
</protein>
<keyword evidence="6" id="KW-0548">Nucleotidyltransferase</keyword>
<dbReference type="AlphaFoldDB" id="A0AAU8A0G2"/>
<dbReference type="EC" id="2.7.7.56" evidence="6"/>
<evidence type="ECO:0000256" key="5">
    <source>
        <dbReference type="ARBA" id="ARBA00022884"/>
    </source>
</evidence>
<comment type="catalytic activity">
    <reaction evidence="6">
        <text>tRNA(n+1) + phosphate = tRNA(n) + a ribonucleoside 5'-diphosphate</text>
        <dbReference type="Rhea" id="RHEA:10628"/>
        <dbReference type="Rhea" id="RHEA-COMP:17343"/>
        <dbReference type="Rhea" id="RHEA-COMP:17344"/>
        <dbReference type="ChEBI" id="CHEBI:43474"/>
        <dbReference type="ChEBI" id="CHEBI:57930"/>
        <dbReference type="ChEBI" id="CHEBI:173114"/>
        <dbReference type="EC" id="2.7.7.56"/>
    </reaction>
</comment>
<dbReference type="InterPro" id="IPR002381">
    <property type="entry name" value="RNase_PH_bac-type"/>
</dbReference>
<feature type="binding site" evidence="6">
    <location>
        <begin position="129"/>
        <end position="131"/>
    </location>
    <ligand>
        <name>phosphate</name>
        <dbReference type="ChEBI" id="CHEBI:43474"/>
        <note>substrate</note>
    </ligand>
</feature>
<dbReference type="Gene3D" id="3.30.230.70">
    <property type="entry name" value="GHMP Kinase, N-terminal domain"/>
    <property type="match status" value="1"/>
</dbReference>
<dbReference type="InterPro" id="IPR001247">
    <property type="entry name" value="ExoRNase_PH_dom1"/>
</dbReference>
<dbReference type="CDD" id="cd11362">
    <property type="entry name" value="RNase_PH_bact"/>
    <property type="match status" value="1"/>
</dbReference>
<evidence type="ECO:0000259" key="8">
    <source>
        <dbReference type="Pfam" id="PF01138"/>
    </source>
</evidence>
<dbReference type="InterPro" id="IPR027408">
    <property type="entry name" value="PNPase/RNase_PH_dom_sf"/>
</dbReference>
<keyword evidence="6" id="KW-0808">Transferase</keyword>
<keyword evidence="4 6" id="KW-0819">tRNA processing</keyword>
<dbReference type="InterPro" id="IPR050080">
    <property type="entry name" value="RNase_PH"/>
</dbReference>
<dbReference type="GO" id="GO:0000049">
    <property type="term" value="F:tRNA binding"/>
    <property type="evidence" value="ECO:0007669"/>
    <property type="project" value="UniProtKB-UniRule"/>
</dbReference>
<dbReference type="InterPro" id="IPR015847">
    <property type="entry name" value="ExoRNase_PH_dom2"/>
</dbReference>
<evidence type="ECO:0000256" key="1">
    <source>
        <dbReference type="ARBA" id="ARBA00006678"/>
    </source>
</evidence>
<dbReference type="NCBIfam" id="TIGR01966">
    <property type="entry name" value="RNasePH"/>
    <property type="match status" value="1"/>
</dbReference>
<evidence type="ECO:0000256" key="2">
    <source>
        <dbReference type="ARBA" id="ARBA00022552"/>
    </source>
</evidence>
<dbReference type="Pfam" id="PF01138">
    <property type="entry name" value="RNase_PH"/>
    <property type="match status" value="1"/>
</dbReference>
<accession>A0AAU8A0G2</accession>
<dbReference type="PANTHER" id="PTHR11953:SF0">
    <property type="entry name" value="EXOSOME COMPLEX COMPONENT RRP41"/>
    <property type="match status" value="1"/>
</dbReference>
<feature type="domain" description="Exoribonuclease phosphorolytic" evidence="9">
    <location>
        <begin position="163"/>
        <end position="228"/>
    </location>
</feature>
<dbReference type="HAMAP" id="MF_00564">
    <property type="entry name" value="RNase_PH"/>
    <property type="match status" value="1"/>
</dbReference>
<dbReference type="InterPro" id="IPR020568">
    <property type="entry name" value="Ribosomal_Su5_D2-typ_SF"/>
</dbReference>
<keyword evidence="2 6" id="KW-0698">rRNA processing</keyword>
<sequence>MNQPFQRPSQRQARDLRPVTVTRSFTKHAEGSVLIGFGDTKVLCTASVLEKVPPHQKGSGEGWVTAEYGMLPRSTHTRSDREAARGKQSGRTQEIQRLIGRAMRSVFDLKALGERTIHLDCDVLQADGGTRTAAITGAYVAARDAVNLLLKNKVITSDPILDSVAAISVGIFQGVPVLDLDYAEDSACNTDMNVVMTGKGGIIEVQGTAEGAPFSRTELEALLDLAQAGIEELSTLQRKALT</sequence>
<name>A0AAU8A0G2_9BURK</name>
<evidence type="ECO:0000256" key="4">
    <source>
        <dbReference type="ARBA" id="ARBA00022694"/>
    </source>
</evidence>
<evidence type="ECO:0000256" key="3">
    <source>
        <dbReference type="ARBA" id="ARBA00022555"/>
    </source>
</evidence>
<evidence type="ECO:0000256" key="7">
    <source>
        <dbReference type="SAM" id="MobiDB-lite"/>
    </source>
</evidence>
<dbReference type="EMBL" id="CP099959">
    <property type="protein sequence ID" value="XCC57132.1"/>
    <property type="molecule type" value="Genomic_DNA"/>
</dbReference>